<name>A0ABV0Z3H5_9TELE</name>
<keyword evidence="2" id="KW-1185">Reference proteome</keyword>
<dbReference type="EMBL" id="JAHRIP010049335">
    <property type="protein sequence ID" value="MEQ2300332.1"/>
    <property type="molecule type" value="Genomic_DNA"/>
</dbReference>
<organism evidence="1 2">
    <name type="scientific">Ameca splendens</name>
    <dbReference type="NCBI Taxonomy" id="208324"/>
    <lineage>
        <taxon>Eukaryota</taxon>
        <taxon>Metazoa</taxon>
        <taxon>Chordata</taxon>
        <taxon>Craniata</taxon>
        <taxon>Vertebrata</taxon>
        <taxon>Euteleostomi</taxon>
        <taxon>Actinopterygii</taxon>
        <taxon>Neopterygii</taxon>
        <taxon>Teleostei</taxon>
        <taxon>Neoteleostei</taxon>
        <taxon>Acanthomorphata</taxon>
        <taxon>Ovalentaria</taxon>
        <taxon>Atherinomorphae</taxon>
        <taxon>Cyprinodontiformes</taxon>
        <taxon>Goodeidae</taxon>
        <taxon>Ameca</taxon>
    </lineage>
</organism>
<protein>
    <submittedName>
        <fullName evidence="1">Uncharacterized protein</fullName>
    </submittedName>
</protein>
<comment type="caution">
    <text evidence="1">The sequence shown here is derived from an EMBL/GenBank/DDBJ whole genome shotgun (WGS) entry which is preliminary data.</text>
</comment>
<proteinExistence type="predicted"/>
<sequence>MSGSEGHLSSGVSVPELGFTSLLLRSKFLKRWVAVAFMCDTPRVCPEADVMVLTQQGAEPHLCSTEWEHEEAFGASRCFHSAAFIETRPEWKSLKRRSDT</sequence>
<evidence type="ECO:0000313" key="2">
    <source>
        <dbReference type="Proteomes" id="UP001469553"/>
    </source>
</evidence>
<evidence type="ECO:0000313" key="1">
    <source>
        <dbReference type="EMBL" id="MEQ2300332.1"/>
    </source>
</evidence>
<dbReference type="Proteomes" id="UP001469553">
    <property type="component" value="Unassembled WGS sequence"/>
</dbReference>
<accession>A0ABV0Z3H5</accession>
<gene>
    <name evidence="1" type="ORF">AMECASPLE_024329</name>
</gene>
<reference evidence="1 2" key="1">
    <citation type="submission" date="2021-06" db="EMBL/GenBank/DDBJ databases">
        <authorList>
            <person name="Palmer J.M."/>
        </authorList>
    </citation>
    <scope>NUCLEOTIDE SEQUENCE [LARGE SCALE GENOMIC DNA]</scope>
    <source>
        <strain evidence="1 2">AS_MEX2019</strain>
        <tissue evidence="1">Muscle</tissue>
    </source>
</reference>